<organism evidence="11 12">
    <name type="scientific">Chlamydomonas eustigma</name>
    <dbReference type="NCBI Taxonomy" id="1157962"/>
    <lineage>
        <taxon>Eukaryota</taxon>
        <taxon>Viridiplantae</taxon>
        <taxon>Chlorophyta</taxon>
        <taxon>core chlorophytes</taxon>
        <taxon>Chlorophyceae</taxon>
        <taxon>CS clade</taxon>
        <taxon>Chlamydomonadales</taxon>
        <taxon>Chlamydomonadaceae</taxon>
        <taxon>Chlamydomonas</taxon>
    </lineage>
</organism>
<feature type="transmembrane region" description="Helical" evidence="9">
    <location>
        <begin position="545"/>
        <end position="565"/>
    </location>
</feature>
<comment type="caution">
    <text evidence="11">The sequence shown here is derived from an EMBL/GenBank/DDBJ whole genome shotgun (WGS) entry which is preliminary data.</text>
</comment>
<feature type="transmembrane region" description="Helical" evidence="9">
    <location>
        <begin position="515"/>
        <end position="539"/>
    </location>
</feature>
<evidence type="ECO:0000256" key="6">
    <source>
        <dbReference type="ARBA" id="ARBA00023136"/>
    </source>
</evidence>
<evidence type="ECO:0000259" key="10">
    <source>
        <dbReference type="PROSITE" id="PS50850"/>
    </source>
</evidence>
<feature type="region of interest" description="Disordered" evidence="8">
    <location>
        <begin position="53"/>
        <end position="95"/>
    </location>
</feature>
<dbReference type="EMBL" id="BEGY01000018">
    <property type="protein sequence ID" value="GAX76615.1"/>
    <property type="molecule type" value="Genomic_DNA"/>
</dbReference>
<accession>A0A250X0N9</accession>
<dbReference type="Gene3D" id="1.20.1250.20">
    <property type="entry name" value="MFS general substrate transporter like domains"/>
    <property type="match status" value="2"/>
</dbReference>
<gene>
    <name evidence="11" type="ORF">CEUSTIGMA_g4061.t1</name>
</gene>
<dbReference type="FunFam" id="1.20.1250.20:FF:000272">
    <property type="entry name" value="Probable anion transporter 6, chloroplastic"/>
    <property type="match status" value="1"/>
</dbReference>
<name>A0A250X0N9_9CHLO</name>
<keyword evidence="2" id="KW-0813">Transport</keyword>
<keyword evidence="3 9" id="KW-0812">Transmembrane</keyword>
<dbReference type="Proteomes" id="UP000232323">
    <property type="component" value="Unassembled WGS sequence"/>
</dbReference>
<dbReference type="CDD" id="cd17380">
    <property type="entry name" value="MFS_SLC17A9_like"/>
    <property type="match status" value="1"/>
</dbReference>
<dbReference type="OrthoDB" id="2250022at2759"/>
<reference evidence="11 12" key="1">
    <citation type="submission" date="2017-08" db="EMBL/GenBank/DDBJ databases">
        <title>Acidophilic green algal genome provides insights into adaptation to an acidic environment.</title>
        <authorList>
            <person name="Hirooka S."/>
            <person name="Hirose Y."/>
            <person name="Kanesaki Y."/>
            <person name="Higuchi S."/>
            <person name="Fujiwara T."/>
            <person name="Onuma R."/>
            <person name="Era A."/>
            <person name="Ohbayashi R."/>
            <person name="Uzuka A."/>
            <person name="Nozaki H."/>
            <person name="Yoshikawa H."/>
            <person name="Miyagishima S.Y."/>
        </authorList>
    </citation>
    <scope>NUCLEOTIDE SEQUENCE [LARGE SCALE GENOMIC DNA]</scope>
    <source>
        <strain evidence="11 12">NIES-2499</strain>
    </source>
</reference>
<dbReference type="GO" id="GO:0015293">
    <property type="term" value="F:symporter activity"/>
    <property type="evidence" value="ECO:0007669"/>
    <property type="project" value="UniProtKB-KW"/>
</dbReference>
<feature type="transmembrane region" description="Helical" evidence="9">
    <location>
        <begin position="207"/>
        <end position="226"/>
    </location>
</feature>
<evidence type="ECO:0000256" key="4">
    <source>
        <dbReference type="ARBA" id="ARBA00022847"/>
    </source>
</evidence>
<evidence type="ECO:0000256" key="5">
    <source>
        <dbReference type="ARBA" id="ARBA00022989"/>
    </source>
</evidence>
<dbReference type="PANTHER" id="PTHR11662:SF243">
    <property type="entry name" value="ANION TRANSPORTER 6, CHLOROPLASTIC-RELATED"/>
    <property type="match status" value="1"/>
</dbReference>
<protein>
    <recommendedName>
        <fullName evidence="10">Major facilitator superfamily (MFS) profile domain-containing protein</fullName>
    </recommendedName>
</protein>
<evidence type="ECO:0000256" key="2">
    <source>
        <dbReference type="ARBA" id="ARBA00022448"/>
    </source>
</evidence>
<dbReference type="GO" id="GO:0005315">
    <property type="term" value="F:phosphate transmembrane transporter activity"/>
    <property type="evidence" value="ECO:0007669"/>
    <property type="project" value="UniProtKB-ARBA"/>
</dbReference>
<evidence type="ECO:0000256" key="9">
    <source>
        <dbReference type="SAM" id="Phobius"/>
    </source>
</evidence>
<dbReference type="InterPro" id="IPR020846">
    <property type="entry name" value="MFS_dom"/>
</dbReference>
<keyword evidence="4" id="KW-0769">Symport</keyword>
<proteinExistence type="inferred from homology"/>
<comment type="subcellular location">
    <subcellularLocation>
        <location evidence="1">Membrane</location>
        <topology evidence="1">Multi-pass membrane protein</topology>
    </subcellularLocation>
</comment>
<dbReference type="PANTHER" id="PTHR11662">
    <property type="entry name" value="SOLUTE CARRIER FAMILY 17"/>
    <property type="match status" value="1"/>
</dbReference>
<feature type="transmembrane region" description="Helical" evidence="9">
    <location>
        <begin position="365"/>
        <end position="386"/>
    </location>
</feature>
<dbReference type="InterPro" id="IPR011701">
    <property type="entry name" value="MFS"/>
</dbReference>
<evidence type="ECO:0000256" key="1">
    <source>
        <dbReference type="ARBA" id="ARBA00004141"/>
    </source>
</evidence>
<dbReference type="STRING" id="1157962.A0A250X0N9"/>
<feature type="transmembrane region" description="Helical" evidence="9">
    <location>
        <begin position="297"/>
        <end position="316"/>
    </location>
</feature>
<dbReference type="PROSITE" id="PS50850">
    <property type="entry name" value="MFS"/>
    <property type="match status" value="1"/>
</dbReference>
<dbReference type="SUPFAM" id="SSF103473">
    <property type="entry name" value="MFS general substrate transporter"/>
    <property type="match status" value="1"/>
</dbReference>
<keyword evidence="6 9" id="KW-0472">Membrane</keyword>
<feature type="region of interest" description="Disordered" evidence="8">
    <location>
        <begin position="107"/>
        <end position="134"/>
    </location>
</feature>
<dbReference type="AlphaFoldDB" id="A0A250X0N9"/>
<feature type="transmembrane region" description="Helical" evidence="9">
    <location>
        <begin position="406"/>
        <end position="427"/>
    </location>
</feature>
<feature type="domain" description="Major facilitator superfamily (MFS) profile" evidence="10">
    <location>
        <begin position="141"/>
        <end position="572"/>
    </location>
</feature>
<feature type="transmembrane region" description="Helical" evidence="9">
    <location>
        <begin position="268"/>
        <end position="291"/>
    </location>
</feature>
<feature type="transmembrane region" description="Helical" evidence="9">
    <location>
        <begin position="471"/>
        <end position="494"/>
    </location>
</feature>
<dbReference type="GO" id="GO:0016020">
    <property type="term" value="C:membrane"/>
    <property type="evidence" value="ECO:0007669"/>
    <property type="project" value="UniProtKB-SubCell"/>
</dbReference>
<keyword evidence="5 9" id="KW-1133">Transmembrane helix</keyword>
<evidence type="ECO:0000256" key="3">
    <source>
        <dbReference type="ARBA" id="ARBA00022692"/>
    </source>
</evidence>
<comment type="similarity">
    <text evidence="7">Belongs to the major facilitator superfamily. Sodium/anion cotransporter (TC 2.A.1.14) family.</text>
</comment>
<evidence type="ECO:0000256" key="8">
    <source>
        <dbReference type="SAM" id="MobiDB-lite"/>
    </source>
</evidence>
<dbReference type="Pfam" id="PF07690">
    <property type="entry name" value="MFS_1"/>
    <property type="match status" value="1"/>
</dbReference>
<evidence type="ECO:0000313" key="12">
    <source>
        <dbReference type="Proteomes" id="UP000232323"/>
    </source>
</evidence>
<feature type="transmembrane region" description="Helical" evidence="9">
    <location>
        <begin position="439"/>
        <end position="459"/>
    </location>
</feature>
<dbReference type="InterPro" id="IPR044777">
    <property type="entry name" value="SLC17A9-like"/>
</dbReference>
<dbReference type="InterPro" id="IPR050382">
    <property type="entry name" value="MFS_Na/Anion_cotransporter"/>
</dbReference>
<dbReference type="InterPro" id="IPR036259">
    <property type="entry name" value="MFS_trans_sf"/>
</dbReference>
<evidence type="ECO:0000313" key="11">
    <source>
        <dbReference type="EMBL" id="GAX76615.1"/>
    </source>
</evidence>
<dbReference type="FunFam" id="1.20.1250.20:FF:000003">
    <property type="entry name" value="Solute carrier family 17 member 3"/>
    <property type="match status" value="1"/>
</dbReference>
<sequence length="576" mass="60933">MAIAPGFSRNCGTLPCTSTRGRPSVLLQRGFSRFYSQGHFNSSYAGQPSFGMDLGDSGWASPSQNPSDSEKDTSSSQRPHSNGIGKSSHQNASNSVANAAASMWPGYAAPNVSPPGTRPDDPASSQTNQEKAEGMPHRWKVVACIAVAFVLGNMDKVNMSVAVIPMAHELGWSGLERGLVSSSFFWGYTLTQLPGGYISTKLGGARVLAAGVALWSLGTLVAPPAAQLSLLALCFTRMIVGLGEGVAPSAATSLLAKMMPPNERSRAVSYVWGGLDVGSVVGLLLCGPLIKSFGWPSVFYLFAVLGLVWCALWPSLKADDVKPPVSVHKQYAVMESVEEPVEVKGAVEPEKVHVPYSEFFKSMPVWAVTVAHFSFNWGYYTLLAWLPSYFELALGLEVDKSSFLTLIPYLAMVAMMPLVGPVADGMVTRGVPITRVRKICQSVAFVGPALCMIACGLLTPAVKLGADPALTAAAVAAAPTPIIVALLSFAFAFGAWSRAGLYCNHQDLSPRYAGALLGITNTAGALPGVLGVAAAGYLLDITNSWALAIFYPTAICQLVGALFYLKFASSERQSWS</sequence>
<keyword evidence="12" id="KW-1185">Reference proteome</keyword>
<evidence type="ECO:0000256" key="7">
    <source>
        <dbReference type="ARBA" id="ARBA00024362"/>
    </source>
</evidence>